<evidence type="ECO:0000259" key="3">
    <source>
        <dbReference type="SMART" id="SM00903"/>
    </source>
</evidence>
<dbReference type="InterPro" id="IPR012349">
    <property type="entry name" value="Split_barrel_FMN-bd"/>
</dbReference>
<dbReference type="InterPro" id="IPR050268">
    <property type="entry name" value="NADH-dep_flavin_reductase"/>
</dbReference>
<feature type="domain" description="Flavin reductase like" evidence="3">
    <location>
        <begin position="18"/>
        <end position="161"/>
    </location>
</feature>
<keyword evidence="5" id="KW-1185">Reference proteome</keyword>
<dbReference type="SMART" id="SM00903">
    <property type="entry name" value="Flavin_Reduct"/>
    <property type="match status" value="1"/>
</dbReference>
<dbReference type="InterPro" id="IPR002563">
    <property type="entry name" value="Flavin_Rdtase-like_dom"/>
</dbReference>
<evidence type="ECO:0000313" key="5">
    <source>
        <dbReference type="Proteomes" id="UP001229651"/>
    </source>
</evidence>
<evidence type="ECO:0000256" key="2">
    <source>
        <dbReference type="ARBA" id="ARBA00023002"/>
    </source>
</evidence>
<reference evidence="4 5" key="1">
    <citation type="submission" date="2023-07" db="EMBL/GenBank/DDBJ databases">
        <title>Sequencing the genomes of 1000 actinobacteria strains.</title>
        <authorList>
            <person name="Klenk H.-P."/>
        </authorList>
    </citation>
    <scope>NUCLEOTIDE SEQUENCE [LARGE SCALE GENOMIC DNA]</scope>
    <source>
        <strain evidence="4 5">DSM 45805</strain>
    </source>
</reference>
<sequence>MIPVEPAEVDARVLRQAFGSFPSGVIAVCALHQGAPTGMAVSSFTSVSLAPPLVSVCVQNTSSTWPKLRERRRLGVSVLAEDQDRACRALSSKDGDRFANVAWYAGDDDAVFVRGAAAWFDCSVEDELPAGDHVIVLLRIHGLATEPDVAPLVFHGSRFRRLDDRGDLVVSP</sequence>
<dbReference type="RefSeq" id="WP_306998432.1">
    <property type="nucleotide sequence ID" value="NZ_JAUSUT010000001.1"/>
</dbReference>
<protein>
    <submittedName>
        <fullName evidence="4">Flavin reductase (DIM6/NTAB) family NADH-FMN oxidoreductase RutF</fullName>
    </submittedName>
</protein>
<dbReference type="Pfam" id="PF01613">
    <property type="entry name" value="Flavin_Reduct"/>
    <property type="match status" value="1"/>
</dbReference>
<dbReference type="PANTHER" id="PTHR30466:SF11">
    <property type="entry name" value="FLAVIN-DEPENDENT MONOOXYGENASE, REDUCTASE SUBUNIT HSAB"/>
    <property type="match status" value="1"/>
</dbReference>
<comment type="similarity">
    <text evidence="1">Belongs to the non-flavoprotein flavin reductase family.</text>
</comment>
<comment type="caution">
    <text evidence="4">The sequence shown here is derived from an EMBL/GenBank/DDBJ whole genome shotgun (WGS) entry which is preliminary data.</text>
</comment>
<gene>
    <name evidence="4" type="ORF">FB470_006869</name>
</gene>
<name>A0ABU0F5L0_9PSEU</name>
<dbReference type="SUPFAM" id="SSF50475">
    <property type="entry name" value="FMN-binding split barrel"/>
    <property type="match status" value="1"/>
</dbReference>
<accession>A0ABU0F5L0</accession>
<keyword evidence="2" id="KW-0560">Oxidoreductase</keyword>
<dbReference type="PANTHER" id="PTHR30466">
    <property type="entry name" value="FLAVIN REDUCTASE"/>
    <property type="match status" value="1"/>
</dbReference>
<dbReference type="EMBL" id="JAUSUT010000001">
    <property type="protein sequence ID" value="MDQ0382875.1"/>
    <property type="molecule type" value="Genomic_DNA"/>
</dbReference>
<evidence type="ECO:0000313" key="4">
    <source>
        <dbReference type="EMBL" id="MDQ0382875.1"/>
    </source>
</evidence>
<organism evidence="4 5">
    <name type="scientific">Amycolatopsis thermophila</name>
    <dbReference type="NCBI Taxonomy" id="206084"/>
    <lineage>
        <taxon>Bacteria</taxon>
        <taxon>Bacillati</taxon>
        <taxon>Actinomycetota</taxon>
        <taxon>Actinomycetes</taxon>
        <taxon>Pseudonocardiales</taxon>
        <taxon>Pseudonocardiaceae</taxon>
        <taxon>Amycolatopsis</taxon>
    </lineage>
</organism>
<dbReference type="Gene3D" id="2.30.110.10">
    <property type="entry name" value="Electron Transport, Fmn-binding Protein, Chain A"/>
    <property type="match status" value="1"/>
</dbReference>
<proteinExistence type="inferred from homology"/>
<evidence type="ECO:0000256" key="1">
    <source>
        <dbReference type="ARBA" id="ARBA00008898"/>
    </source>
</evidence>
<dbReference type="Proteomes" id="UP001229651">
    <property type="component" value="Unassembled WGS sequence"/>
</dbReference>